<dbReference type="STRING" id="1912961.BU204_26680"/>
<dbReference type="InterPro" id="IPR013517">
    <property type="entry name" value="FG-GAP"/>
</dbReference>
<evidence type="ECO:0000313" key="3">
    <source>
        <dbReference type="EMBL" id="OLF13499.1"/>
    </source>
</evidence>
<feature type="signal peptide" evidence="2">
    <location>
        <begin position="1"/>
        <end position="26"/>
    </location>
</feature>
<dbReference type="SUPFAM" id="SSF69318">
    <property type="entry name" value="Integrin alpha N-terminal domain"/>
    <property type="match status" value="2"/>
</dbReference>
<organism evidence="3 4">
    <name type="scientific">Actinophytocola xanthii</name>
    <dbReference type="NCBI Taxonomy" id="1912961"/>
    <lineage>
        <taxon>Bacteria</taxon>
        <taxon>Bacillati</taxon>
        <taxon>Actinomycetota</taxon>
        <taxon>Actinomycetes</taxon>
        <taxon>Pseudonocardiales</taxon>
        <taxon>Pseudonocardiaceae</taxon>
    </lineage>
</organism>
<reference evidence="3 4" key="1">
    <citation type="submission" date="2016-12" db="EMBL/GenBank/DDBJ databases">
        <title>The draft genome sequence of Actinophytocola sp. 11-183.</title>
        <authorList>
            <person name="Wang W."/>
            <person name="Yuan L."/>
        </authorList>
    </citation>
    <scope>NUCLEOTIDE SEQUENCE [LARGE SCALE GENOMIC DNA]</scope>
    <source>
        <strain evidence="3 4">11-183</strain>
    </source>
</reference>
<dbReference type="Proteomes" id="UP000185596">
    <property type="component" value="Unassembled WGS sequence"/>
</dbReference>
<gene>
    <name evidence="3" type="ORF">BU204_26680</name>
</gene>
<sequence length="400" mass="43052">MTTLNRALAVLAALTLSAAGLSVAQASVPGARGDFNGDGFHDVAGLYDYGNARTGLWTWTAKTTGGFTAPTMVWDSGPGAWDQTRSKPVAGDFTGDRRTDLAVFYDYGNARTALWTWTAKTTGGFTAPTMAWDSGVGAWDQTRSKPVAGDFTGDRRTDLAVFYDYGNARTALWTWTAKTTGGFTAPTMAWDSGVGAWDQTRSKPVAGDFTGDRRTDLAVFYDYGNARTALWTWTAKTTGGFTAPTMAWDSGVGAWDQTRSKPVAGDFTGDRRTDLAVFYDYGNARTALWTWTAKTTGGFTAPTMAWDSGVGAWDQTRSKPVAGDFTGDRRTDLAVFYDYGNARTALWTWTARTTGGFTAPTMAWDSGVGAWDQTRSKPVAGDFTGDGRADLGVFYDYGNA</sequence>
<name>A0A1Q8CGJ9_9PSEU</name>
<evidence type="ECO:0000256" key="2">
    <source>
        <dbReference type="SAM" id="SignalP"/>
    </source>
</evidence>
<dbReference type="AlphaFoldDB" id="A0A1Q8CGJ9"/>
<dbReference type="EMBL" id="MSIE01000054">
    <property type="protein sequence ID" value="OLF13499.1"/>
    <property type="molecule type" value="Genomic_DNA"/>
</dbReference>
<dbReference type="RefSeq" id="WP_075128515.1">
    <property type="nucleotide sequence ID" value="NZ_MSIE01000054.1"/>
</dbReference>
<accession>A0A1Q8CGJ9</accession>
<evidence type="ECO:0000256" key="1">
    <source>
        <dbReference type="ARBA" id="ARBA00022729"/>
    </source>
</evidence>
<dbReference type="OrthoDB" id="5478064at2"/>
<dbReference type="Gene3D" id="2.40.128.340">
    <property type="match status" value="5"/>
</dbReference>
<keyword evidence="4" id="KW-1185">Reference proteome</keyword>
<keyword evidence="1 2" id="KW-0732">Signal</keyword>
<dbReference type="InterPro" id="IPR028994">
    <property type="entry name" value="Integrin_alpha_N"/>
</dbReference>
<evidence type="ECO:0008006" key="5">
    <source>
        <dbReference type="Google" id="ProtNLM"/>
    </source>
</evidence>
<feature type="chain" id="PRO_5011982623" description="Esterase" evidence="2">
    <location>
        <begin position="27"/>
        <end position="400"/>
    </location>
</feature>
<protein>
    <recommendedName>
        <fullName evidence="5">Esterase</fullName>
    </recommendedName>
</protein>
<comment type="caution">
    <text evidence="3">The sequence shown here is derived from an EMBL/GenBank/DDBJ whole genome shotgun (WGS) entry which is preliminary data.</text>
</comment>
<dbReference type="Pfam" id="PF13517">
    <property type="entry name" value="FG-GAP_3"/>
    <property type="match status" value="1"/>
</dbReference>
<proteinExistence type="predicted"/>
<feature type="non-terminal residue" evidence="3">
    <location>
        <position position="400"/>
    </location>
</feature>
<evidence type="ECO:0000313" key="4">
    <source>
        <dbReference type="Proteomes" id="UP000185596"/>
    </source>
</evidence>